<evidence type="ECO:0000313" key="9">
    <source>
        <dbReference type="EMBL" id="CAB4867252.1"/>
    </source>
</evidence>
<dbReference type="Pfam" id="PF08281">
    <property type="entry name" value="Sigma70_r4_2"/>
    <property type="match status" value="1"/>
</dbReference>
<feature type="region of interest" description="Disordered" evidence="6">
    <location>
        <begin position="194"/>
        <end position="218"/>
    </location>
</feature>
<reference evidence="9" key="1">
    <citation type="submission" date="2020-05" db="EMBL/GenBank/DDBJ databases">
        <authorList>
            <person name="Chiriac C."/>
            <person name="Salcher M."/>
            <person name="Ghai R."/>
            <person name="Kavagutti S V."/>
        </authorList>
    </citation>
    <scope>NUCLEOTIDE SEQUENCE</scope>
</reference>
<protein>
    <submittedName>
        <fullName evidence="9">Unannotated protein</fullName>
    </submittedName>
</protein>
<dbReference type="AlphaFoldDB" id="A0A6J7D8G9"/>
<dbReference type="PANTHER" id="PTHR43133:SF50">
    <property type="entry name" value="ECF RNA POLYMERASE SIGMA FACTOR SIGM"/>
    <property type="match status" value="1"/>
</dbReference>
<dbReference type="PANTHER" id="PTHR43133">
    <property type="entry name" value="RNA POLYMERASE ECF-TYPE SIGMA FACTO"/>
    <property type="match status" value="1"/>
</dbReference>
<dbReference type="Gene3D" id="1.10.10.10">
    <property type="entry name" value="Winged helix-like DNA-binding domain superfamily/Winged helix DNA-binding domain"/>
    <property type="match status" value="1"/>
</dbReference>
<dbReference type="CDD" id="cd06171">
    <property type="entry name" value="Sigma70_r4"/>
    <property type="match status" value="1"/>
</dbReference>
<dbReference type="InterPro" id="IPR036388">
    <property type="entry name" value="WH-like_DNA-bd_sf"/>
</dbReference>
<dbReference type="InterPro" id="IPR013325">
    <property type="entry name" value="RNA_pol_sigma_r2"/>
</dbReference>
<dbReference type="Pfam" id="PF04542">
    <property type="entry name" value="Sigma70_r2"/>
    <property type="match status" value="1"/>
</dbReference>
<evidence type="ECO:0000259" key="7">
    <source>
        <dbReference type="Pfam" id="PF04542"/>
    </source>
</evidence>
<feature type="domain" description="RNA polymerase sigma factor 70 region 4 type 2" evidence="8">
    <location>
        <begin position="131"/>
        <end position="183"/>
    </location>
</feature>
<dbReference type="EMBL" id="CAFBLM010000019">
    <property type="protein sequence ID" value="CAB4867252.1"/>
    <property type="molecule type" value="Genomic_DNA"/>
</dbReference>
<name>A0A6J7D8G9_9ZZZZ</name>
<dbReference type="InterPro" id="IPR039425">
    <property type="entry name" value="RNA_pol_sigma-70-like"/>
</dbReference>
<dbReference type="SUPFAM" id="SSF88659">
    <property type="entry name" value="Sigma3 and sigma4 domains of RNA polymerase sigma factors"/>
    <property type="match status" value="1"/>
</dbReference>
<evidence type="ECO:0000259" key="8">
    <source>
        <dbReference type="Pfam" id="PF08281"/>
    </source>
</evidence>
<dbReference type="Gene3D" id="1.10.1740.10">
    <property type="match status" value="1"/>
</dbReference>
<dbReference type="GO" id="GO:0006352">
    <property type="term" value="P:DNA-templated transcription initiation"/>
    <property type="evidence" value="ECO:0007669"/>
    <property type="project" value="InterPro"/>
</dbReference>
<dbReference type="NCBIfam" id="TIGR02937">
    <property type="entry name" value="sigma70-ECF"/>
    <property type="match status" value="1"/>
</dbReference>
<evidence type="ECO:0000256" key="1">
    <source>
        <dbReference type="ARBA" id="ARBA00010641"/>
    </source>
</evidence>
<sequence>MESTSARSEHYAQHDDRALMQAHKDGDPEAFGEIVHRHQDRLWAIAMRTLSDPQEAADAVQEALISAYRAADKYRGDAAVTTWLHRIVVNACIDRMRRNKARPTRANTNDLTDHPAFTDPHDRMDERLISLEVRQALSKIPEDQRAAVVAVDILGYSIDDASELLGIPPGTVKSRCFRGRARLLPLLAHLRNPEPEPSVLEEPSIDPQLPVGGDSTHD</sequence>
<evidence type="ECO:0000256" key="2">
    <source>
        <dbReference type="ARBA" id="ARBA00023015"/>
    </source>
</evidence>
<dbReference type="InterPro" id="IPR007627">
    <property type="entry name" value="RNA_pol_sigma70_r2"/>
</dbReference>
<dbReference type="InterPro" id="IPR014284">
    <property type="entry name" value="RNA_pol_sigma-70_dom"/>
</dbReference>
<keyword evidence="5" id="KW-0804">Transcription</keyword>
<evidence type="ECO:0000256" key="4">
    <source>
        <dbReference type="ARBA" id="ARBA00023125"/>
    </source>
</evidence>
<dbReference type="GO" id="GO:0016987">
    <property type="term" value="F:sigma factor activity"/>
    <property type="evidence" value="ECO:0007669"/>
    <property type="project" value="UniProtKB-KW"/>
</dbReference>
<keyword evidence="3" id="KW-0731">Sigma factor</keyword>
<comment type="similarity">
    <text evidence="1">Belongs to the sigma-70 factor family. ECF subfamily.</text>
</comment>
<keyword evidence="2" id="KW-0805">Transcription regulation</keyword>
<evidence type="ECO:0000256" key="6">
    <source>
        <dbReference type="SAM" id="MobiDB-lite"/>
    </source>
</evidence>
<dbReference type="NCBIfam" id="NF007225">
    <property type="entry name" value="PRK09643.1"/>
    <property type="match status" value="1"/>
</dbReference>
<evidence type="ECO:0000256" key="3">
    <source>
        <dbReference type="ARBA" id="ARBA00023082"/>
    </source>
</evidence>
<keyword evidence="4" id="KW-0238">DNA-binding</keyword>
<dbReference type="InterPro" id="IPR013249">
    <property type="entry name" value="RNA_pol_sigma70_r4_t2"/>
</dbReference>
<gene>
    <name evidence="9" type="ORF">UFOPK3401_00595</name>
</gene>
<feature type="domain" description="RNA polymerase sigma-70 region 2" evidence="7">
    <location>
        <begin position="35"/>
        <end position="100"/>
    </location>
</feature>
<evidence type="ECO:0000256" key="5">
    <source>
        <dbReference type="ARBA" id="ARBA00023163"/>
    </source>
</evidence>
<dbReference type="SUPFAM" id="SSF88946">
    <property type="entry name" value="Sigma2 domain of RNA polymerase sigma factors"/>
    <property type="match status" value="1"/>
</dbReference>
<proteinExistence type="inferred from homology"/>
<organism evidence="9">
    <name type="scientific">freshwater metagenome</name>
    <dbReference type="NCBI Taxonomy" id="449393"/>
    <lineage>
        <taxon>unclassified sequences</taxon>
        <taxon>metagenomes</taxon>
        <taxon>ecological metagenomes</taxon>
    </lineage>
</organism>
<accession>A0A6J7D8G9</accession>
<dbReference type="GO" id="GO:0003677">
    <property type="term" value="F:DNA binding"/>
    <property type="evidence" value="ECO:0007669"/>
    <property type="project" value="UniProtKB-KW"/>
</dbReference>
<dbReference type="InterPro" id="IPR013324">
    <property type="entry name" value="RNA_pol_sigma_r3/r4-like"/>
</dbReference>
<feature type="region of interest" description="Disordered" evidence="6">
    <location>
        <begin position="100"/>
        <end position="121"/>
    </location>
</feature>